<evidence type="ECO:0000256" key="14">
    <source>
        <dbReference type="PROSITE-ProRule" id="PRU00283"/>
    </source>
</evidence>
<keyword evidence="5" id="KW-0493">Microtubule</keyword>
<feature type="region of interest" description="Disordered" evidence="16">
    <location>
        <begin position="1157"/>
        <end position="1195"/>
    </location>
</feature>
<keyword evidence="19" id="KW-1185">Reference proteome</keyword>
<gene>
    <name evidence="18" type="ORF">E0L32_004490</name>
</gene>
<dbReference type="GO" id="GO:0005634">
    <property type="term" value="C:nucleus"/>
    <property type="evidence" value="ECO:0007669"/>
    <property type="project" value="TreeGrafter"/>
</dbReference>
<dbReference type="PROSITE" id="PS50067">
    <property type="entry name" value="KINESIN_MOTOR_2"/>
    <property type="match status" value="1"/>
</dbReference>
<dbReference type="FunCoup" id="A0A507BG37">
    <property type="interactions" value="966"/>
</dbReference>
<dbReference type="PANTHER" id="PTHR47970">
    <property type="entry name" value="KINESIN-LIKE PROTEIN KIF11"/>
    <property type="match status" value="1"/>
</dbReference>
<dbReference type="PROSITE" id="PS00411">
    <property type="entry name" value="KINESIN_MOTOR_1"/>
    <property type="match status" value="1"/>
</dbReference>
<evidence type="ECO:0000256" key="5">
    <source>
        <dbReference type="ARBA" id="ARBA00022701"/>
    </source>
</evidence>
<dbReference type="SMART" id="SM00129">
    <property type="entry name" value="KISc"/>
    <property type="match status" value="1"/>
</dbReference>
<dbReference type="Gene3D" id="3.40.850.10">
    <property type="entry name" value="Kinesin motor domain"/>
    <property type="match status" value="1"/>
</dbReference>
<dbReference type="InterPro" id="IPR047241">
    <property type="entry name" value="KIF11-like_kin_motor_dom"/>
</dbReference>
<dbReference type="PRINTS" id="PR00380">
    <property type="entry name" value="KINESINHEAVY"/>
</dbReference>
<evidence type="ECO:0000256" key="7">
    <source>
        <dbReference type="ARBA" id="ARBA00022776"/>
    </source>
</evidence>
<feature type="region of interest" description="Disordered" evidence="16">
    <location>
        <begin position="1"/>
        <end position="93"/>
    </location>
</feature>
<protein>
    <recommendedName>
        <fullName evidence="17">Kinesin motor domain-containing protein</fullName>
    </recommendedName>
</protein>
<dbReference type="SUPFAM" id="SSF52540">
    <property type="entry name" value="P-loop containing nucleoside triphosphate hydrolases"/>
    <property type="match status" value="1"/>
</dbReference>
<evidence type="ECO:0000256" key="6">
    <source>
        <dbReference type="ARBA" id="ARBA00022741"/>
    </source>
</evidence>
<keyword evidence="10 14" id="KW-0505">Motor protein</keyword>
<feature type="region of interest" description="Disordered" evidence="16">
    <location>
        <begin position="1068"/>
        <end position="1108"/>
    </location>
</feature>
<keyword evidence="8 14" id="KW-0067">ATP-binding</keyword>
<name>A0A507BG37_9PEZI</name>
<keyword evidence="12" id="KW-0131">Cell cycle</keyword>
<dbReference type="GO" id="GO:0005876">
    <property type="term" value="C:spindle microtubule"/>
    <property type="evidence" value="ECO:0007669"/>
    <property type="project" value="TreeGrafter"/>
</dbReference>
<dbReference type="InterPro" id="IPR001752">
    <property type="entry name" value="Kinesin_motor_dom"/>
</dbReference>
<feature type="coiled-coil region" evidence="15">
    <location>
        <begin position="460"/>
        <end position="487"/>
    </location>
</feature>
<comment type="similarity">
    <text evidence="13">Belongs to the TRAFAC class myosin-kinesin ATPase superfamily. Kinesin family. KIN-5/BimC subfamily.</text>
</comment>
<keyword evidence="3" id="KW-0597">Phosphoprotein</keyword>
<feature type="domain" description="Kinesin motor" evidence="17">
    <location>
        <begin position="96"/>
        <end position="451"/>
    </location>
</feature>
<dbReference type="GO" id="GO:0000073">
    <property type="term" value="P:initial mitotic spindle pole body separation"/>
    <property type="evidence" value="ECO:0007669"/>
    <property type="project" value="TreeGrafter"/>
</dbReference>
<comment type="subcellular location">
    <subcellularLocation>
        <location evidence="1">Cytoplasm</location>
        <location evidence="1">Cytoskeleton</location>
    </subcellularLocation>
</comment>
<organism evidence="18 19">
    <name type="scientific">Thyridium curvatum</name>
    <dbReference type="NCBI Taxonomy" id="1093900"/>
    <lineage>
        <taxon>Eukaryota</taxon>
        <taxon>Fungi</taxon>
        <taxon>Dikarya</taxon>
        <taxon>Ascomycota</taxon>
        <taxon>Pezizomycotina</taxon>
        <taxon>Sordariomycetes</taxon>
        <taxon>Sordariomycetidae</taxon>
        <taxon>Thyridiales</taxon>
        <taxon>Thyridiaceae</taxon>
        <taxon>Thyridium</taxon>
    </lineage>
</organism>
<dbReference type="InterPro" id="IPR027417">
    <property type="entry name" value="P-loop_NTPase"/>
</dbReference>
<dbReference type="PANTHER" id="PTHR47970:SF12">
    <property type="entry name" value="KINESIN FAMILY MEMBER 11"/>
    <property type="match status" value="1"/>
</dbReference>
<evidence type="ECO:0000256" key="2">
    <source>
        <dbReference type="ARBA" id="ARBA00022490"/>
    </source>
</evidence>
<dbReference type="InParanoid" id="A0A507BG37"/>
<evidence type="ECO:0000256" key="9">
    <source>
        <dbReference type="ARBA" id="ARBA00023054"/>
    </source>
</evidence>
<evidence type="ECO:0000256" key="15">
    <source>
        <dbReference type="SAM" id="Coils"/>
    </source>
</evidence>
<feature type="compositionally biased region" description="Low complexity" evidence="16">
    <location>
        <begin position="1095"/>
        <end position="1105"/>
    </location>
</feature>
<dbReference type="FunFam" id="3.40.850.10:FF:000051">
    <property type="entry name" value="Kinesin-like protein bimC"/>
    <property type="match status" value="1"/>
</dbReference>
<dbReference type="InterPro" id="IPR036961">
    <property type="entry name" value="Kinesin_motor_dom_sf"/>
</dbReference>
<dbReference type="STRING" id="1093900.A0A507BG37"/>
<feature type="compositionally biased region" description="Polar residues" evidence="16">
    <location>
        <begin position="1"/>
        <end position="22"/>
    </location>
</feature>
<comment type="caution">
    <text evidence="18">The sequence shown here is derived from an EMBL/GenBank/DDBJ whole genome shotgun (WGS) entry which is preliminary data.</text>
</comment>
<evidence type="ECO:0000256" key="1">
    <source>
        <dbReference type="ARBA" id="ARBA00004245"/>
    </source>
</evidence>
<dbReference type="InterPro" id="IPR019821">
    <property type="entry name" value="Kinesin_motor_CS"/>
</dbReference>
<evidence type="ECO:0000256" key="11">
    <source>
        <dbReference type="ARBA" id="ARBA00023212"/>
    </source>
</evidence>
<evidence type="ECO:0000259" key="17">
    <source>
        <dbReference type="PROSITE" id="PS50067"/>
    </source>
</evidence>
<dbReference type="Proteomes" id="UP000319257">
    <property type="component" value="Unassembled WGS sequence"/>
</dbReference>
<evidence type="ECO:0000313" key="18">
    <source>
        <dbReference type="EMBL" id="TPX15510.1"/>
    </source>
</evidence>
<feature type="binding site" evidence="14">
    <location>
        <begin position="200"/>
        <end position="207"/>
    </location>
    <ligand>
        <name>ATP</name>
        <dbReference type="ChEBI" id="CHEBI:30616"/>
    </ligand>
</feature>
<feature type="coiled-coil region" evidence="15">
    <location>
        <begin position="511"/>
        <end position="573"/>
    </location>
</feature>
<keyword evidence="4" id="KW-0132">Cell division</keyword>
<keyword evidence="9 15" id="KW-0175">Coiled coil</keyword>
<dbReference type="InterPro" id="IPR047149">
    <property type="entry name" value="KIF11-like"/>
</dbReference>
<accession>A0A507BG37</accession>
<keyword evidence="7" id="KW-0498">Mitosis</keyword>
<dbReference type="Pfam" id="PF00225">
    <property type="entry name" value="Kinesin"/>
    <property type="match status" value="1"/>
</dbReference>
<dbReference type="EMBL" id="SKBQ01000021">
    <property type="protein sequence ID" value="TPX15510.1"/>
    <property type="molecule type" value="Genomic_DNA"/>
</dbReference>
<dbReference type="InterPro" id="IPR025901">
    <property type="entry name" value="Kinesin-assoc_MT-bd_dom"/>
</dbReference>
<dbReference type="GO" id="GO:0007018">
    <property type="term" value="P:microtubule-based movement"/>
    <property type="evidence" value="ECO:0007669"/>
    <property type="project" value="InterPro"/>
</dbReference>
<reference evidence="18 19" key="1">
    <citation type="submission" date="2019-06" db="EMBL/GenBank/DDBJ databases">
        <title>Draft genome sequence of the filamentous fungus Phialemoniopsis curvata isolated from diesel fuel.</title>
        <authorList>
            <person name="Varaljay V.A."/>
            <person name="Lyon W.J."/>
            <person name="Crouch A.L."/>
            <person name="Drake C.E."/>
            <person name="Hollomon J.M."/>
            <person name="Nadeau L.J."/>
            <person name="Nunn H.S."/>
            <person name="Stevenson B.S."/>
            <person name="Bojanowski C.L."/>
            <person name="Crookes-Goodson W.J."/>
        </authorList>
    </citation>
    <scope>NUCLEOTIDE SEQUENCE [LARGE SCALE GENOMIC DNA]</scope>
    <source>
        <strain evidence="18 19">D216</strain>
    </source>
</reference>
<sequence>MSSLREPSRRGTNALTTSSSVRSGAVGRAGVRQTKRVSTTSRLQSHLPPASRPASRLERTGAVSPVESLASVATSATAGTKRKERDFESDPSEETNINVVVRCRGRNDREVRENSGVVVLTEGVKGKNVELSMGPNALSNKTYNFDRVFSPAADQGMVFDEVVKPILDEVGSHRDTCVIMKTADTAQMLTGYNCTIFAYGQTGTGKTYTMSGDMSESLGYLSEAAGIIPRVLQSLFHSLDSEETESTVKCSFIELYNEELRDLLSPDESAKLKIFEDNSKKGHATTVVQGMEERHIASAGEGIKRLQEGSVRRQVAATKCNDLSSRSHTVFTITVHTKRTGEDGKEYLCSGKLNLVDLAGSENIQRSGAENKRAAEAGLINKSLLTLGRVINALVDRSSHIPYRESKLTRLLQDSLGGRTKTCIIATVSPAKSNLEETISTLDYAFRAKNIRNKPQMNQLIDKKTLLREFTAEIEKLKSELIATRQRNGVYLTNEAYEEMSVQSESRRILADEQAAKLSMLENNLRNKVQELFDLTSSFMGLKKDHEGTQAQLEETKEVLDQTELVLNATRKTLAEETHLRKAHQDTEEKLSSLGGELLDTLKTTVDHVGGLHAKNKRKSDLQNLNRSTWAVSQSQVSEVTQLVEGRIEALRKTQDVHISTISHKMKSFVEEEVQKLSSTQEFLDQNLTQFADSKRDLLEQQAKSKEEMDEVLEEIKVVRDHIKDRVGDSLQAIASAAERIAEDVLIELNTFHNQLHSSYSSLGKDFKSIFEDMLKHISSQRGEANSLRKRIVEAGEQAVLANASASAQIEQVIREERQQAAEDRTKLLTRITAMINAQAEAQDERLTSKANFIKDSMAESGKILDTGVVNYASGMDTWDAQEQQFVESATRSRDAIKSKLKDDWTTANDHSKSIQEATKSVHAETIRVVDEQLKDLDVQMRDLDDFVTRARSENASHHDQQISAVQSLSTTVETSLSNISDHFTTTFDRVKDLGADMDTETEGLRQQLEPVSQELCQPLSTLREDITGTALHEYEPTGDTPEKRQYRYPGELPKTEPHEVLIARLEGAPTPSKPPAATTAVFSDFDGSERARSPSRPASSSGASDTVKIPLGMSLREVNPNLTTGSIMFDPSASVMSLQGNDNTMPLFRRSTRLPQKHVKAAKGGAVVTMEGRENVPPSSFSQSTSRRKSPRLH</sequence>
<dbReference type="RefSeq" id="XP_030997221.1">
    <property type="nucleotide sequence ID" value="XM_031138907.1"/>
</dbReference>
<dbReference type="GO" id="GO:0072686">
    <property type="term" value="C:mitotic spindle"/>
    <property type="evidence" value="ECO:0007669"/>
    <property type="project" value="TreeGrafter"/>
</dbReference>
<keyword evidence="6 14" id="KW-0547">Nucleotide-binding</keyword>
<keyword evidence="2" id="KW-0963">Cytoplasm</keyword>
<dbReference type="GO" id="GO:0008017">
    <property type="term" value="F:microtubule binding"/>
    <property type="evidence" value="ECO:0007669"/>
    <property type="project" value="InterPro"/>
</dbReference>
<evidence type="ECO:0000256" key="4">
    <source>
        <dbReference type="ARBA" id="ARBA00022618"/>
    </source>
</evidence>
<proteinExistence type="inferred from homology"/>
<evidence type="ECO:0000256" key="3">
    <source>
        <dbReference type="ARBA" id="ARBA00022553"/>
    </source>
</evidence>
<dbReference type="CDD" id="cd01364">
    <property type="entry name" value="KISc_BimC_Eg5"/>
    <property type="match status" value="1"/>
</dbReference>
<dbReference type="OrthoDB" id="3176171at2759"/>
<dbReference type="Pfam" id="PF13931">
    <property type="entry name" value="Microtub_bind"/>
    <property type="match status" value="1"/>
</dbReference>
<evidence type="ECO:0000256" key="8">
    <source>
        <dbReference type="ARBA" id="ARBA00022840"/>
    </source>
</evidence>
<keyword evidence="11" id="KW-0206">Cytoskeleton</keyword>
<evidence type="ECO:0000313" key="19">
    <source>
        <dbReference type="Proteomes" id="UP000319257"/>
    </source>
</evidence>
<dbReference type="GeneID" id="41971937"/>
<dbReference type="AlphaFoldDB" id="A0A507BG37"/>
<evidence type="ECO:0000256" key="10">
    <source>
        <dbReference type="ARBA" id="ARBA00023175"/>
    </source>
</evidence>
<dbReference type="GO" id="GO:0005524">
    <property type="term" value="F:ATP binding"/>
    <property type="evidence" value="ECO:0007669"/>
    <property type="project" value="UniProtKB-UniRule"/>
</dbReference>
<dbReference type="GO" id="GO:0051301">
    <property type="term" value="P:cell division"/>
    <property type="evidence" value="ECO:0007669"/>
    <property type="project" value="UniProtKB-KW"/>
</dbReference>
<evidence type="ECO:0000256" key="16">
    <source>
        <dbReference type="SAM" id="MobiDB-lite"/>
    </source>
</evidence>
<dbReference type="GO" id="GO:0008574">
    <property type="term" value="F:plus-end-directed microtubule motor activity"/>
    <property type="evidence" value="ECO:0007669"/>
    <property type="project" value="TreeGrafter"/>
</dbReference>
<evidence type="ECO:0000256" key="13">
    <source>
        <dbReference type="ARBA" id="ARBA00034704"/>
    </source>
</evidence>
<evidence type="ECO:0000256" key="12">
    <source>
        <dbReference type="ARBA" id="ARBA00023306"/>
    </source>
</evidence>